<feature type="compositionally biased region" description="Acidic residues" evidence="1">
    <location>
        <begin position="195"/>
        <end position="209"/>
    </location>
</feature>
<feature type="region of interest" description="Disordered" evidence="1">
    <location>
        <begin position="178"/>
        <end position="209"/>
    </location>
</feature>
<feature type="compositionally biased region" description="Basic and acidic residues" evidence="1">
    <location>
        <begin position="332"/>
        <end position="342"/>
    </location>
</feature>
<evidence type="ECO:0000313" key="3">
    <source>
        <dbReference type="EMBL" id="KAI1710769.1"/>
    </source>
</evidence>
<feature type="domain" description="PID" evidence="2">
    <location>
        <begin position="14"/>
        <end position="150"/>
    </location>
</feature>
<dbReference type="InterPro" id="IPR006020">
    <property type="entry name" value="PTB/PI_dom"/>
</dbReference>
<feature type="compositionally biased region" description="Polar residues" evidence="1">
    <location>
        <begin position="343"/>
        <end position="355"/>
    </location>
</feature>
<evidence type="ECO:0000256" key="1">
    <source>
        <dbReference type="SAM" id="MobiDB-lite"/>
    </source>
</evidence>
<feature type="compositionally biased region" description="Polar residues" evidence="1">
    <location>
        <begin position="316"/>
        <end position="326"/>
    </location>
</feature>
<dbReference type="EMBL" id="JAKKPZ010000024">
    <property type="protein sequence ID" value="KAI1710769.1"/>
    <property type="molecule type" value="Genomic_DNA"/>
</dbReference>
<feature type="compositionally biased region" description="Polar residues" evidence="1">
    <location>
        <begin position="402"/>
        <end position="418"/>
    </location>
</feature>
<dbReference type="Proteomes" id="UP001201812">
    <property type="component" value="Unassembled WGS sequence"/>
</dbReference>
<dbReference type="Pfam" id="PF14719">
    <property type="entry name" value="PID_2"/>
    <property type="match status" value="1"/>
</dbReference>
<dbReference type="SMART" id="SM00462">
    <property type="entry name" value="PTB"/>
    <property type="match status" value="1"/>
</dbReference>
<keyword evidence="4" id="KW-1185">Reference proteome</keyword>
<reference evidence="3" key="1">
    <citation type="submission" date="2022-01" db="EMBL/GenBank/DDBJ databases">
        <title>Genome Sequence Resource for Two Populations of Ditylenchus destructor, the Migratory Endoparasitic Phytonematode.</title>
        <authorList>
            <person name="Zhang H."/>
            <person name="Lin R."/>
            <person name="Xie B."/>
        </authorList>
    </citation>
    <scope>NUCLEOTIDE SEQUENCE</scope>
    <source>
        <strain evidence="3">BazhouSP</strain>
    </source>
</reference>
<comment type="caution">
    <text evidence="3">The sequence shown here is derived from an EMBL/GenBank/DDBJ whole genome shotgun (WGS) entry which is preliminary data.</text>
</comment>
<gene>
    <name evidence="3" type="ORF">DdX_10468</name>
</gene>
<feature type="compositionally biased region" description="Polar residues" evidence="1">
    <location>
        <begin position="278"/>
        <end position="290"/>
    </location>
</feature>
<dbReference type="SUPFAM" id="SSF50729">
    <property type="entry name" value="PH domain-like"/>
    <property type="match status" value="1"/>
</dbReference>
<evidence type="ECO:0000313" key="4">
    <source>
        <dbReference type="Proteomes" id="UP001201812"/>
    </source>
</evidence>
<dbReference type="InterPro" id="IPR033930">
    <property type="entry name" value="FAM43A/B_PTB"/>
</dbReference>
<feature type="compositionally biased region" description="Low complexity" evidence="1">
    <location>
        <begin position="364"/>
        <end position="375"/>
    </location>
</feature>
<dbReference type="InterPro" id="IPR051133">
    <property type="entry name" value="Adapter_Engulfment-Domain"/>
</dbReference>
<sequence>MPTFRRRQSYDLNPPDEVHNVIYLGNVLTIMGKGDASVDKPLNVIWRTFNSTKHRREISMKLSVTRSGLKAETKQLGLTEYWAHRVTYCVAPPQYPRVFCWVYKHEGKRMKPELRCHAVLCKKATEPAQICANLNNFLHAALLEYKREKLAIEKARKNSLSGGMGPRRKILLQTGSLNFRPPVNRSKSAPRLGSIDEEDEEDELLEGESCDVIYEQDIEEYSDVESLCYRNTPVLGGSATDDDSCSVASSSAQSTSSSSGCSVPSSSSHNSKDSQKSTNSGKFEASNQNGIHDEIDNGRYESNSPNSPVRKFKRQLSMTRESQAVNQARLCRQRDELRRKESQSTTITSQNVNTVHSDEKDLDLSLPDLDSPSASQEECPGLTPKSEDMTSSTLPIGHDVESSSNSNHDQFEQVTSNPDPSPKTMEESQPSVVTKRRLFKSGAISKFHVKSSIGSDASDTSQLSDESGYVEEFPVKPKLQAKKCGDVLIVEQSPVALDDCIINGAKIVEASDV</sequence>
<dbReference type="CDD" id="cd01214">
    <property type="entry name" value="PTB_FAM43A"/>
    <property type="match status" value="1"/>
</dbReference>
<dbReference type="AlphaFoldDB" id="A0AAD4R239"/>
<accession>A0AAD4R239</accession>
<dbReference type="Gene3D" id="2.30.29.30">
    <property type="entry name" value="Pleckstrin-homology domain (PH domain)/Phosphotyrosine-binding domain (PTB)"/>
    <property type="match status" value="1"/>
</dbReference>
<name>A0AAD4R239_9BILA</name>
<dbReference type="InterPro" id="IPR011993">
    <property type="entry name" value="PH-like_dom_sf"/>
</dbReference>
<protein>
    <submittedName>
        <fullName evidence="3">Phosphotyrosine interaction domain (PTB/PID) domain-containing protein</fullName>
    </submittedName>
</protein>
<feature type="compositionally biased region" description="Low complexity" evidence="1">
    <location>
        <begin position="245"/>
        <end position="269"/>
    </location>
</feature>
<organism evidence="3 4">
    <name type="scientific">Ditylenchus destructor</name>
    <dbReference type="NCBI Taxonomy" id="166010"/>
    <lineage>
        <taxon>Eukaryota</taxon>
        <taxon>Metazoa</taxon>
        <taxon>Ecdysozoa</taxon>
        <taxon>Nematoda</taxon>
        <taxon>Chromadorea</taxon>
        <taxon>Rhabditida</taxon>
        <taxon>Tylenchina</taxon>
        <taxon>Tylenchomorpha</taxon>
        <taxon>Sphaerularioidea</taxon>
        <taxon>Anguinidae</taxon>
        <taxon>Anguininae</taxon>
        <taxon>Ditylenchus</taxon>
    </lineage>
</organism>
<evidence type="ECO:0000259" key="2">
    <source>
        <dbReference type="SMART" id="SM00462"/>
    </source>
</evidence>
<feature type="region of interest" description="Disordered" evidence="1">
    <location>
        <begin position="239"/>
        <end position="433"/>
    </location>
</feature>
<dbReference type="PANTHER" id="PTHR11232">
    <property type="entry name" value="PHOSPHOTYROSINE INTERACTION DOMAIN-CONTAINING FAMILY MEMBER"/>
    <property type="match status" value="1"/>
</dbReference>
<dbReference type="PANTHER" id="PTHR11232:SF2">
    <property type="entry name" value="FI05246P"/>
    <property type="match status" value="1"/>
</dbReference>
<proteinExistence type="predicted"/>